<evidence type="ECO:0000259" key="6">
    <source>
        <dbReference type="Pfam" id="PF01782"/>
    </source>
</evidence>
<keyword evidence="3 5" id="KW-0698">rRNA processing</keyword>
<name>A0A1S1V8K4_9FIRM</name>
<dbReference type="AlphaFoldDB" id="A0A1S1V8K4"/>
<dbReference type="Gene3D" id="2.30.30.240">
    <property type="entry name" value="PRC-barrel domain"/>
    <property type="match status" value="1"/>
</dbReference>
<dbReference type="Pfam" id="PF01782">
    <property type="entry name" value="RimM"/>
    <property type="match status" value="1"/>
</dbReference>
<dbReference type="GO" id="GO:0005737">
    <property type="term" value="C:cytoplasm"/>
    <property type="evidence" value="ECO:0007669"/>
    <property type="project" value="UniProtKB-SubCell"/>
</dbReference>
<dbReference type="GO" id="GO:0043022">
    <property type="term" value="F:ribosome binding"/>
    <property type="evidence" value="ECO:0007669"/>
    <property type="project" value="InterPro"/>
</dbReference>
<comment type="subcellular location">
    <subcellularLocation>
        <location evidence="5">Cytoplasm</location>
    </subcellularLocation>
</comment>
<dbReference type="GO" id="GO:0006364">
    <property type="term" value="P:rRNA processing"/>
    <property type="evidence" value="ECO:0007669"/>
    <property type="project" value="UniProtKB-UniRule"/>
</dbReference>
<evidence type="ECO:0000256" key="2">
    <source>
        <dbReference type="ARBA" id="ARBA00022517"/>
    </source>
</evidence>
<dbReference type="HAMAP" id="MF_00014">
    <property type="entry name" value="Ribosome_mat_RimM"/>
    <property type="match status" value="1"/>
</dbReference>
<keyword evidence="1 5" id="KW-0963">Cytoplasm</keyword>
<accession>A0A1S1V8K4</accession>
<evidence type="ECO:0000313" key="8">
    <source>
        <dbReference type="EMBL" id="OHW62735.1"/>
    </source>
</evidence>
<evidence type="ECO:0000259" key="7">
    <source>
        <dbReference type="Pfam" id="PF24986"/>
    </source>
</evidence>
<keyword evidence="4 5" id="KW-0143">Chaperone</keyword>
<comment type="subunit">
    <text evidence="5">Binds ribosomal protein uS19.</text>
</comment>
<dbReference type="Pfam" id="PF24986">
    <property type="entry name" value="PRC_RimM"/>
    <property type="match status" value="1"/>
</dbReference>
<evidence type="ECO:0000256" key="3">
    <source>
        <dbReference type="ARBA" id="ARBA00022552"/>
    </source>
</evidence>
<comment type="domain">
    <text evidence="5">The PRC barrel domain binds ribosomal protein uS19.</text>
</comment>
<dbReference type="InterPro" id="IPR056792">
    <property type="entry name" value="PRC_RimM"/>
</dbReference>
<proteinExistence type="inferred from homology"/>
<dbReference type="SUPFAM" id="SSF50447">
    <property type="entry name" value="Translation proteins"/>
    <property type="match status" value="1"/>
</dbReference>
<comment type="caution">
    <text evidence="8">The sequence shown here is derived from an EMBL/GenBank/DDBJ whole genome shotgun (WGS) entry which is preliminary data.</text>
</comment>
<feature type="domain" description="Ribosome maturation factor RimM PRC barrel" evidence="7">
    <location>
        <begin position="96"/>
        <end position="162"/>
    </location>
</feature>
<dbReference type="InterPro" id="IPR036976">
    <property type="entry name" value="RimM_N_sf"/>
</dbReference>
<dbReference type="InterPro" id="IPR002676">
    <property type="entry name" value="RimM_N"/>
</dbReference>
<protein>
    <recommendedName>
        <fullName evidence="5">Ribosome maturation factor RimM</fullName>
    </recommendedName>
</protein>
<dbReference type="GO" id="GO:0042274">
    <property type="term" value="P:ribosomal small subunit biogenesis"/>
    <property type="evidence" value="ECO:0007669"/>
    <property type="project" value="UniProtKB-UniRule"/>
</dbReference>
<dbReference type="InterPro" id="IPR009000">
    <property type="entry name" value="Transl_B-barrel_sf"/>
</dbReference>
<dbReference type="NCBIfam" id="TIGR02273">
    <property type="entry name" value="16S_RimM"/>
    <property type="match status" value="1"/>
</dbReference>
<organism evidence="8 9">
    <name type="scientific">Andreesenia angusta</name>
    <dbReference type="NCBI Taxonomy" id="39480"/>
    <lineage>
        <taxon>Bacteria</taxon>
        <taxon>Bacillati</taxon>
        <taxon>Bacillota</taxon>
        <taxon>Tissierellia</taxon>
        <taxon>Tissierellales</taxon>
        <taxon>Gottschalkiaceae</taxon>
        <taxon>Andreesenia</taxon>
    </lineage>
</organism>
<comment type="function">
    <text evidence="5">An accessory protein needed during the final step in the assembly of 30S ribosomal subunit, possibly for assembly of the head region. Essential for efficient processing of 16S rRNA. May be needed both before and after RbfA during the maturation of 16S rRNA. It has affinity for free ribosomal 30S subunits but not for 70S ribosomes.</text>
</comment>
<gene>
    <name evidence="5 8" type="primary">rimM</name>
    <name evidence="8" type="ORF">EUAN_05190</name>
</gene>
<reference evidence="8 9" key="1">
    <citation type="submission" date="2016-09" db="EMBL/GenBank/DDBJ databases">
        <title>Genome sequence of Eubacterium angustum.</title>
        <authorList>
            <person name="Poehlein A."/>
            <person name="Daniel R."/>
        </authorList>
    </citation>
    <scope>NUCLEOTIDE SEQUENCE [LARGE SCALE GENOMIC DNA]</scope>
    <source>
        <strain evidence="8 9">DSM 1989</strain>
    </source>
</reference>
<dbReference type="Proteomes" id="UP000180254">
    <property type="component" value="Unassembled WGS sequence"/>
</dbReference>
<dbReference type="GO" id="GO:0005840">
    <property type="term" value="C:ribosome"/>
    <property type="evidence" value="ECO:0007669"/>
    <property type="project" value="InterPro"/>
</dbReference>
<comment type="similarity">
    <text evidence="5">Belongs to the RimM family.</text>
</comment>
<evidence type="ECO:0000256" key="5">
    <source>
        <dbReference type="HAMAP-Rule" id="MF_00014"/>
    </source>
</evidence>
<evidence type="ECO:0000313" key="9">
    <source>
        <dbReference type="Proteomes" id="UP000180254"/>
    </source>
</evidence>
<dbReference type="RefSeq" id="WP_071061401.1">
    <property type="nucleotide sequence ID" value="NZ_MKIE01000002.1"/>
</dbReference>
<dbReference type="Gene3D" id="2.40.30.60">
    <property type="entry name" value="RimM"/>
    <property type="match status" value="1"/>
</dbReference>
<evidence type="ECO:0000256" key="4">
    <source>
        <dbReference type="ARBA" id="ARBA00023186"/>
    </source>
</evidence>
<dbReference type="STRING" id="39480.EUAN_05190"/>
<sequence length="164" mass="18476">MEYLQVGKISNVHGLNGEVKVIPLTDDIKRFGELEGVYMGMDKDYFEIDKVSYQKGQAIIKFKGISSLVEAEDKINSFLWVKTEEAKRPEGAYFLFEIIGLEVYDVSGNYVGKVKDVLQPGANDVYVVKNGESEYLIPGIKEIVVNIDLDEKKMTIDPLEGMIE</sequence>
<dbReference type="EMBL" id="MKIE01000002">
    <property type="protein sequence ID" value="OHW62735.1"/>
    <property type="molecule type" value="Genomic_DNA"/>
</dbReference>
<dbReference type="OrthoDB" id="9810331at2"/>
<dbReference type="PANTHER" id="PTHR33692">
    <property type="entry name" value="RIBOSOME MATURATION FACTOR RIMM"/>
    <property type="match status" value="1"/>
</dbReference>
<dbReference type="InterPro" id="IPR011033">
    <property type="entry name" value="PRC_barrel-like_sf"/>
</dbReference>
<keyword evidence="9" id="KW-1185">Reference proteome</keyword>
<dbReference type="PANTHER" id="PTHR33692:SF1">
    <property type="entry name" value="RIBOSOME MATURATION FACTOR RIMM"/>
    <property type="match status" value="1"/>
</dbReference>
<dbReference type="SUPFAM" id="SSF50346">
    <property type="entry name" value="PRC-barrel domain"/>
    <property type="match status" value="1"/>
</dbReference>
<dbReference type="InterPro" id="IPR011961">
    <property type="entry name" value="RimM"/>
</dbReference>
<evidence type="ECO:0000256" key="1">
    <source>
        <dbReference type="ARBA" id="ARBA00022490"/>
    </source>
</evidence>
<keyword evidence="2 5" id="KW-0690">Ribosome biogenesis</keyword>
<feature type="domain" description="RimM N-terminal" evidence="6">
    <location>
        <begin position="5"/>
        <end position="84"/>
    </location>
</feature>